<reference evidence="1" key="1">
    <citation type="journal article" date="2021" name="Genome Biol. Evol.">
        <title>The assembled and annotated genome of the fairy-ring fungus Marasmius oreades.</title>
        <authorList>
            <person name="Hiltunen M."/>
            <person name="Ament-Velasquez S.L."/>
            <person name="Johannesson H."/>
        </authorList>
    </citation>
    <scope>NUCLEOTIDE SEQUENCE</scope>
    <source>
        <strain evidence="1">03SP1</strain>
    </source>
</reference>
<gene>
    <name evidence="1" type="ORF">E1B28_012437</name>
</gene>
<keyword evidence="2" id="KW-1185">Reference proteome</keyword>
<name>A0A9P7UNY7_9AGAR</name>
<accession>A0A9P7UNY7</accession>
<organism evidence="1 2">
    <name type="scientific">Marasmius oreades</name>
    <name type="common">fairy-ring Marasmius</name>
    <dbReference type="NCBI Taxonomy" id="181124"/>
    <lineage>
        <taxon>Eukaryota</taxon>
        <taxon>Fungi</taxon>
        <taxon>Dikarya</taxon>
        <taxon>Basidiomycota</taxon>
        <taxon>Agaricomycotina</taxon>
        <taxon>Agaricomycetes</taxon>
        <taxon>Agaricomycetidae</taxon>
        <taxon>Agaricales</taxon>
        <taxon>Marasmiineae</taxon>
        <taxon>Marasmiaceae</taxon>
        <taxon>Marasmius</taxon>
    </lineage>
</organism>
<evidence type="ECO:0000313" key="2">
    <source>
        <dbReference type="Proteomes" id="UP001049176"/>
    </source>
</evidence>
<dbReference type="EMBL" id="CM032188">
    <property type="protein sequence ID" value="KAG7088445.1"/>
    <property type="molecule type" value="Genomic_DNA"/>
</dbReference>
<protein>
    <submittedName>
        <fullName evidence="1">Uncharacterized protein</fullName>
    </submittedName>
</protein>
<dbReference type="Proteomes" id="UP001049176">
    <property type="component" value="Chromosome 8"/>
</dbReference>
<sequence length="353" mass="39892">MGGNAFTSLPQEAFPRLPPELYRTLKAYFTILLQDLYTHVAVPREAPEKEDYGDIDFIVCAPKTDCSHKDIQEVLGAVHVIPLQGNKTSNFAIPITAQYGELMPVNGVVYCQVDINVCEDVKEWERICFFHSYGDMGMILGIVALNVGLAWGANGLKYPHPPHPPIILSKDHREILDFFGLSFDRWSSGFVTQEEVFRWVTSSRLFDPSRFSSAGQKVKPVRKMYHNFIQQVKGLDSALDSLPTSQMSLGLDNAINRRDEVRAEALVHFGKKSELEEFLQQVRTRETVKGIFNGHNVNEWTQLGGRWKSVKLVMDAVREKYGGERGLMDIIETEGEEGIKKRVLEASKVLETT</sequence>
<dbReference type="GeneID" id="66081512"/>
<comment type="caution">
    <text evidence="1">The sequence shown here is derived from an EMBL/GenBank/DDBJ whole genome shotgun (WGS) entry which is preliminary data.</text>
</comment>
<dbReference type="OrthoDB" id="4708870at2759"/>
<proteinExistence type="predicted"/>
<evidence type="ECO:0000313" key="1">
    <source>
        <dbReference type="EMBL" id="KAG7088445.1"/>
    </source>
</evidence>
<dbReference type="RefSeq" id="XP_043004916.1">
    <property type="nucleotide sequence ID" value="XM_043157549.1"/>
</dbReference>
<dbReference type="KEGG" id="more:E1B28_012437"/>
<dbReference type="AlphaFoldDB" id="A0A9P7UNY7"/>